<dbReference type="CDD" id="cd08152">
    <property type="entry name" value="y4iL_like"/>
    <property type="match status" value="1"/>
</dbReference>
<evidence type="ECO:0000313" key="2">
    <source>
        <dbReference type="Proteomes" id="UP001177080"/>
    </source>
</evidence>
<dbReference type="PANTHER" id="PTHR36195">
    <property type="entry name" value="DOMAIN PROTEIN, PUTATIVE (AFU_ORTHOLOGUE AFUA_5G01990)-RELATED-RELATED"/>
    <property type="match status" value="1"/>
</dbReference>
<sequence length="391" mass="43150">MTERLAITPLRYRPDVEQIEPDEPQIARDLAETMLSIAQKTYADSGHAMRCVHAKSHGLLAARLEVLADLPPELTQGIFSKSQSYACVIRLSTTPGDLLHDSVSTPRGMALKVLDVEGARLPGSEGSSNQDFVLANGKEFNSPSGEAFLKNLRMLALTTDRIEGLKELISKVFRGMEYIVEAVGGQSAMLKALGGNPPTHILGESFYSQVPIRYGDYVAKVGVVPASDNLRALANARLDIGKDSNAIRHEVEHFFAEDTAIWHLQIQLCTDLDAMPVEGISPWDEKTSPFITIARIIVDPQQAWNEERSNTVDDGMRFDPWNGVEAHQPLGSIMRLRKLAYEKSAAFRSQRNATPVTEPLSCPFTRREPGLEAILPTEKRIPANRNVLSPD</sequence>
<comment type="caution">
    <text evidence="1">The sequence shown here is derived from an EMBL/GenBank/DDBJ whole genome shotgun (WGS) entry which is preliminary data.</text>
</comment>
<dbReference type="SUPFAM" id="SSF56634">
    <property type="entry name" value="Heme-dependent catalase-like"/>
    <property type="match status" value="1"/>
</dbReference>
<dbReference type="RefSeq" id="WP_244764213.1">
    <property type="nucleotide sequence ID" value="NZ_JALJCJ010000015.1"/>
</dbReference>
<reference evidence="1" key="1">
    <citation type="submission" date="2022-04" db="EMBL/GenBank/DDBJ databases">
        <title>Shinella lacus sp. nov., a novel member of the genus Shinella from water.</title>
        <authorList>
            <person name="Deng Y."/>
        </authorList>
    </citation>
    <scope>NUCLEOTIDE SEQUENCE</scope>
    <source>
        <strain evidence="1">JCM 31239</strain>
    </source>
</reference>
<accession>A0ABT8XMU6</accession>
<dbReference type="InterPro" id="IPR020835">
    <property type="entry name" value="Catalase_sf"/>
</dbReference>
<dbReference type="PANTHER" id="PTHR36195:SF4">
    <property type="entry name" value="DOMAIN PROTEIN, PUTATIVE (AFU_ORTHOLOGUE AFUA_5G01990)-RELATED"/>
    <property type="match status" value="1"/>
</dbReference>
<dbReference type="Gene3D" id="2.40.180.10">
    <property type="entry name" value="Catalase core domain"/>
    <property type="match status" value="1"/>
</dbReference>
<dbReference type="EMBL" id="WHSC02000021">
    <property type="protein sequence ID" value="MDO6125067.1"/>
    <property type="molecule type" value="Genomic_DNA"/>
</dbReference>
<protein>
    <submittedName>
        <fullName evidence="1">Catalase family protein</fullName>
    </submittedName>
</protein>
<keyword evidence="2" id="KW-1185">Reference proteome</keyword>
<name>A0ABT8XMU6_9HYPH</name>
<evidence type="ECO:0000313" key="1">
    <source>
        <dbReference type="EMBL" id="MDO6125067.1"/>
    </source>
</evidence>
<dbReference type="Proteomes" id="UP001177080">
    <property type="component" value="Unassembled WGS sequence"/>
</dbReference>
<organism evidence="1 2">
    <name type="scientific">Shinella curvata</name>
    <dbReference type="NCBI Taxonomy" id="1817964"/>
    <lineage>
        <taxon>Bacteria</taxon>
        <taxon>Pseudomonadati</taxon>
        <taxon>Pseudomonadota</taxon>
        <taxon>Alphaproteobacteria</taxon>
        <taxon>Hyphomicrobiales</taxon>
        <taxon>Rhizobiaceae</taxon>
        <taxon>Shinella</taxon>
    </lineage>
</organism>
<proteinExistence type="predicted"/>
<gene>
    <name evidence="1" type="ORF">GB928_028190</name>
</gene>